<reference evidence="8 9" key="1">
    <citation type="submission" date="2024-03" db="EMBL/GenBank/DDBJ databases">
        <title>The genome assembly and annotation of the cricket Gryllus longicercus Weissman &amp; Gray.</title>
        <authorList>
            <person name="Szrajer S."/>
            <person name="Gray D."/>
            <person name="Ylla G."/>
        </authorList>
    </citation>
    <scope>NUCLEOTIDE SEQUENCE [LARGE SCALE GENOMIC DNA]</scope>
    <source>
        <strain evidence="8">DAG 2021-001</strain>
        <tissue evidence="8">Whole body minus gut</tissue>
    </source>
</reference>
<name>A0AAN9VMQ2_9ORTH</name>
<dbReference type="Gene3D" id="1.10.1450.10">
    <property type="entry name" value="Tetraspanin"/>
    <property type="match status" value="1"/>
</dbReference>
<organism evidence="8 9">
    <name type="scientific">Gryllus longicercus</name>
    <dbReference type="NCBI Taxonomy" id="2509291"/>
    <lineage>
        <taxon>Eukaryota</taxon>
        <taxon>Metazoa</taxon>
        <taxon>Ecdysozoa</taxon>
        <taxon>Arthropoda</taxon>
        <taxon>Hexapoda</taxon>
        <taxon>Insecta</taxon>
        <taxon>Pterygota</taxon>
        <taxon>Neoptera</taxon>
        <taxon>Polyneoptera</taxon>
        <taxon>Orthoptera</taxon>
        <taxon>Ensifera</taxon>
        <taxon>Gryllidea</taxon>
        <taxon>Grylloidea</taxon>
        <taxon>Gryllidae</taxon>
        <taxon>Gryllinae</taxon>
        <taxon>Gryllus</taxon>
    </lineage>
</organism>
<comment type="caution">
    <text evidence="8">The sequence shown here is derived from an EMBL/GenBank/DDBJ whole genome shotgun (WGS) entry which is preliminary data.</text>
</comment>
<keyword evidence="9" id="KW-1185">Reference proteome</keyword>
<feature type="transmembrane region" description="Helical" evidence="7">
    <location>
        <begin position="12"/>
        <end position="35"/>
    </location>
</feature>
<evidence type="ECO:0000256" key="2">
    <source>
        <dbReference type="ARBA" id="ARBA00006840"/>
    </source>
</evidence>
<feature type="transmembrane region" description="Helical" evidence="7">
    <location>
        <begin position="205"/>
        <end position="230"/>
    </location>
</feature>
<dbReference type="EMBL" id="JAZDUA010000195">
    <property type="protein sequence ID" value="KAK7864770.1"/>
    <property type="molecule type" value="Genomic_DNA"/>
</dbReference>
<keyword evidence="4 7" id="KW-1133">Transmembrane helix</keyword>
<proteinExistence type="inferred from homology"/>
<dbReference type="PIRSF" id="PIRSF002419">
    <property type="entry name" value="Tetraspanin"/>
    <property type="match status" value="1"/>
</dbReference>
<dbReference type="SUPFAM" id="SSF48652">
    <property type="entry name" value="Tetraspanin"/>
    <property type="match status" value="1"/>
</dbReference>
<dbReference type="PRINTS" id="PR00259">
    <property type="entry name" value="TMFOUR"/>
</dbReference>
<comment type="similarity">
    <text evidence="2 7">Belongs to the tetraspanin (TM4SF) family.</text>
</comment>
<comment type="subcellular location">
    <subcellularLocation>
        <location evidence="1 7">Membrane</location>
        <topology evidence="1 7">Multi-pass membrane protein</topology>
    </subcellularLocation>
</comment>
<feature type="transmembrane region" description="Helical" evidence="7">
    <location>
        <begin position="55"/>
        <end position="76"/>
    </location>
</feature>
<dbReference type="Pfam" id="PF00335">
    <property type="entry name" value="Tetraspanin"/>
    <property type="match status" value="1"/>
</dbReference>
<keyword evidence="5 7" id="KW-0472">Membrane</keyword>
<keyword evidence="3 7" id="KW-0812">Transmembrane</keyword>
<accession>A0AAN9VMQ2</accession>
<evidence type="ECO:0000256" key="4">
    <source>
        <dbReference type="ARBA" id="ARBA00022989"/>
    </source>
</evidence>
<evidence type="ECO:0000256" key="7">
    <source>
        <dbReference type="RuleBase" id="RU361218"/>
    </source>
</evidence>
<keyword evidence="6" id="KW-1015">Disulfide bond</keyword>
<dbReference type="Proteomes" id="UP001378592">
    <property type="component" value="Unassembled WGS sequence"/>
</dbReference>
<evidence type="ECO:0000256" key="3">
    <source>
        <dbReference type="ARBA" id="ARBA00022692"/>
    </source>
</evidence>
<evidence type="ECO:0000313" key="9">
    <source>
        <dbReference type="Proteomes" id="UP001378592"/>
    </source>
</evidence>
<evidence type="ECO:0000313" key="8">
    <source>
        <dbReference type="EMBL" id="KAK7864770.1"/>
    </source>
</evidence>
<dbReference type="InterPro" id="IPR008952">
    <property type="entry name" value="Tetraspanin_EC2_sf"/>
</dbReference>
<dbReference type="CDD" id="cd03127">
    <property type="entry name" value="tetraspanin_LEL"/>
    <property type="match status" value="1"/>
</dbReference>
<evidence type="ECO:0000256" key="1">
    <source>
        <dbReference type="ARBA" id="ARBA00004141"/>
    </source>
</evidence>
<dbReference type="AlphaFoldDB" id="A0AAN9VMQ2"/>
<dbReference type="InterPro" id="IPR018499">
    <property type="entry name" value="Tetraspanin/Peripherin"/>
</dbReference>
<evidence type="ECO:0000256" key="5">
    <source>
        <dbReference type="ARBA" id="ARBA00023136"/>
    </source>
</evidence>
<dbReference type="GO" id="GO:0005886">
    <property type="term" value="C:plasma membrane"/>
    <property type="evidence" value="ECO:0007669"/>
    <property type="project" value="TreeGrafter"/>
</dbReference>
<gene>
    <name evidence="8" type="ORF">R5R35_012266</name>
</gene>
<dbReference type="InterPro" id="IPR000301">
    <property type="entry name" value="Tetraspanin_animals"/>
</dbReference>
<sequence length="240" mass="25955">MGLSGGPACIKYLLFIFNLLFVISGIVIISVGAVVQATYHKYEPILDDSFFSVPALLIATGSIILIISFFGCCGAVKENHCMTITFSVLLVLIFILELAAGIAGYVLRNRAEDVLQTHLMETMNQYVENTEYTTLWDGMQREFECCGVKNASDWNVVFHNESLPTSCCFGLPGSVGGMNCTSTDVNNVHSEGCLVKMGEFITNNAVALGGVGIGIAVVQFLGIVLACCLARSIRQHYETV</sequence>
<dbReference type="PANTHER" id="PTHR19282:SF456">
    <property type="entry name" value="CD63 MOLECULE"/>
    <property type="match status" value="1"/>
</dbReference>
<feature type="disulfide bond" evidence="6">
    <location>
        <begin position="146"/>
        <end position="167"/>
    </location>
</feature>
<evidence type="ECO:0000256" key="6">
    <source>
        <dbReference type="PIRSR" id="PIRSR002419-1"/>
    </source>
</evidence>
<feature type="transmembrane region" description="Helical" evidence="7">
    <location>
        <begin position="88"/>
        <end position="107"/>
    </location>
</feature>
<protein>
    <recommendedName>
        <fullName evidence="7">Tetraspanin</fullName>
    </recommendedName>
</protein>
<dbReference type="PANTHER" id="PTHR19282">
    <property type="entry name" value="TETRASPANIN"/>
    <property type="match status" value="1"/>
</dbReference>